<dbReference type="AlphaFoldDB" id="A0A0R2FKG3"/>
<gene>
    <name evidence="3" type="ORF">FC75_GL000830</name>
</gene>
<dbReference type="Gene3D" id="1.10.260.40">
    <property type="entry name" value="lambda repressor-like DNA-binding domains"/>
    <property type="match status" value="1"/>
</dbReference>
<dbReference type="InterPro" id="IPR010982">
    <property type="entry name" value="Lambda_DNA-bd_dom_sf"/>
</dbReference>
<accession>A0A0R2FKG3</accession>
<name>A0A0R2FKG3_9LACO</name>
<reference evidence="3 4" key="1">
    <citation type="journal article" date="2015" name="Genome Announc.">
        <title>Expanding the biotechnology potential of lactobacilli through comparative genomics of 213 strains and associated genera.</title>
        <authorList>
            <person name="Sun Z."/>
            <person name="Harris H.M."/>
            <person name="McCann A."/>
            <person name="Guo C."/>
            <person name="Argimon S."/>
            <person name="Zhang W."/>
            <person name="Yang X."/>
            <person name="Jeffery I.B."/>
            <person name="Cooney J.C."/>
            <person name="Kagawa T.F."/>
            <person name="Liu W."/>
            <person name="Song Y."/>
            <person name="Salvetti E."/>
            <person name="Wrobel A."/>
            <person name="Rasinkangas P."/>
            <person name="Parkhill J."/>
            <person name="Rea M.C."/>
            <person name="O'Sullivan O."/>
            <person name="Ritari J."/>
            <person name="Douillard F.P."/>
            <person name="Paul Ross R."/>
            <person name="Yang R."/>
            <person name="Briner A.E."/>
            <person name="Felis G.E."/>
            <person name="de Vos W.M."/>
            <person name="Barrangou R."/>
            <person name="Klaenhammer T.R."/>
            <person name="Caufield P.W."/>
            <person name="Cui Y."/>
            <person name="Zhang H."/>
            <person name="O'Toole P.W."/>
        </authorList>
    </citation>
    <scope>NUCLEOTIDE SEQUENCE [LARGE SCALE GENOMIC DNA]</scope>
    <source>
        <strain evidence="3 4">DSM 22697</strain>
    </source>
</reference>
<dbReference type="RefSeq" id="WP_054662828.1">
    <property type="nucleotide sequence ID" value="NZ_AYZJ01000016.1"/>
</dbReference>
<dbReference type="Pfam" id="PF01381">
    <property type="entry name" value="HTH_3"/>
    <property type="match status" value="1"/>
</dbReference>
<proteinExistence type="predicted"/>
<evidence type="ECO:0000313" key="4">
    <source>
        <dbReference type="Proteomes" id="UP000050865"/>
    </source>
</evidence>
<evidence type="ECO:0000259" key="2">
    <source>
        <dbReference type="PROSITE" id="PS50943"/>
    </source>
</evidence>
<dbReference type="CDD" id="cd00093">
    <property type="entry name" value="HTH_XRE"/>
    <property type="match status" value="1"/>
</dbReference>
<evidence type="ECO:0000256" key="1">
    <source>
        <dbReference type="ARBA" id="ARBA00023125"/>
    </source>
</evidence>
<dbReference type="GO" id="GO:0005829">
    <property type="term" value="C:cytosol"/>
    <property type="evidence" value="ECO:0007669"/>
    <property type="project" value="TreeGrafter"/>
</dbReference>
<dbReference type="EMBL" id="AYZJ01000016">
    <property type="protein sequence ID" value="KRN25274.1"/>
    <property type="molecule type" value="Genomic_DNA"/>
</dbReference>
<dbReference type="Proteomes" id="UP000050865">
    <property type="component" value="Unassembled WGS sequence"/>
</dbReference>
<keyword evidence="1" id="KW-0238">DNA-binding</keyword>
<dbReference type="InterPro" id="IPR050807">
    <property type="entry name" value="TransReg_Diox_bact_type"/>
</dbReference>
<protein>
    <recommendedName>
        <fullName evidence="2">HTH cro/C1-type domain-containing protein</fullName>
    </recommendedName>
</protein>
<dbReference type="OrthoDB" id="2298288at2"/>
<dbReference type="PATRIC" id="fig|1423730.4.peg.876"/>
<keyword evidence="4" id="KW-1185">Reference proteome</keyword>
<dbReference type="GO" id="GO:0003677">
    <property type="term" value="F:DNA binding"/>
    <property type="evidence" value="ECO:0007669"/>
    <property type="project" value="UniProtKB-KW"/>
</dbReference>
<organism evidence="3 4">
    <name type="scientific">Lacticaseibacillus camelliae DSM 22697 = JCM 13995</name>
    <dbReference type="NCBI Taxonomy" id="1423730"/>
    <lineage>
        <taxon>Bacteria</taxon>
        <taxon>Bacillati</taxon>
        <taxon>Bacillota</taxon>
        <taxon>Bacilli</taxon>
        <taxon>Lactobacillales</taxon>
        <taxon>Lactobacillaceae</taxon>
        <taxon>Lacticaseibacillus</taxon>
    </lineage>
</organism>
<feature type="domain" description="HTH cro/C1-type" evidence="2">
    <location>
        <begin position="8"/>
        <end position="63"/>
    </location>
</feature>
<dbReference type="PROSITE" id="PS50943">
    <property type="entry name" value="HTH_CROC1"/>
    <property type="match status" value="1"/>
</dbReference>
<dbReference type="SMART" id="SM00530">
    <property type="entry name" value="HTH_XRE"/>
    <property type="match status" value="1"/>
</dbReference>
<dbReference type="SUPFAM" id="SSF47413">
    <property type="entry name" value="lambda repressor-like DNA-binding domains"/>
    <property type="match status" value="1"/>
</dbReference>
<sequence>MKNISRLVRAQRKKLGLTIEQLAEQAGVSVSLLSRVERGDVDNISIKKLTEIGDALGLTLADFFAADQFADINTLALLNYLKTLPEAKRQQISAALLTLLQSFE</sequence>
<dbReference type="PANTHER" id="PTHR46797">
    <property type="entry name" value="HTH-TYPE TRANSCRIPTIONAL REGULATOR"/>
    <property type="match status" value="1"/>
</dbReference>
<dbReference type="STRING" id="1423730.FC75_GL000830"/>
<evidence type="ECO:0000313" key="3">
    <source>
        <dbReference type="EMBL" id="KRN25274.1"/>
    </source>
</evidence>
<comment type="caution">
    <text evidence="3">The sequence shown here is derived from an EMBL/GenBank/DDBJ whole genome shotgun (WGS) entry which is preliminary data.</text>
</comment>
<dbReference type="InterPro" id="IPR001387">
    <property type="entry name" value="Cro/C1-type_HTH"/>
</dbReference>
<dbReference type="PANTHER" id="PTHR46797:SF1">
    <property type="entry name" value="METHYLPHOSPHONATE SYNTHASE"/>
    <property type="match status" value="1"/>
</dbReference>
<dbReference type="GO" id="GO:0003700">
    <property type="term" value="F:DNA-binding transcription factor activity"/>
    <property type="evidence" value="ECO:0007669"/>
    <property type="project" value="TreeGrafter"/>
</dbReference>